<evidence type="ECO:0008006" key="4">
    <source>
        <dbReference type="Google" id="ProtNLM"/>
    </source>
</evidence>
<proteinExistence type="predicted"/>
<dbReference type="EMBL" id="CP007793">
    <property type="protein sequence ID" value="AIB11893.1"/>
    <property type="molecule type" value="Genomic_DNA"/>
</dbReference>
<dbReference type="Proteomes" id="UP000027186">
    <property type="component" value="Chromosome"/>
</dbReference>
<accession>A0A060DLL8</accession>
<feature type="compositionally biased region" description="Basic and acidic residues" evidence="1">
    <location>
        <begin position="77"/>
        <end position="98"/>
    </location>
</feature>
<evidence type="ECO:0000256" key="1">
    <source>
        <dbReference type="SAM" id="MobiDB-lite"/>
    </source>
</evidence>
<name>A0A060DLL8_9PROT</name>
<evidence type="ECO:0000313" key="3">
    <source>
        <dbReference type="Proteomes" id="UP000027186"/>
    </source>
</evidence>
<protein>
    <recommendedName>
        <fullName evidence="4">DUF3035 domain-containing protein</fullName>
    </recommendedName>
</protein>
<dbReference type="AlphaFoldDB" id="A0A060DLL8"/>
<reference evidence="2 3" key="1">
    <citation type="journal article" date="2014" name="Genome Announc.">
        <title>Complete Genome Sequence of the Model Rhizosphere Strain Azospirillum brasilense Az39, Successfully Applied in Agriculture.</title>
        <authorList>
            <person name="Rivera D."/>
            <person name="Revale S."/>
            <person name="Molina R."/>
            <person name="Gualpa J."/>
            <person name="Puente M."/>
            <person name="Maroniche G."/>
            <person name="Paris G."/>
            <person name="Baker D."/>
            <person name="Clavijo B."/>
            <person name="McLay K."/>
            <person name="Spaepen S."/>
            <person name="Perticari A."/>
            <person name="Vazquez M."/>
            <person name="Wisniewski-Dye F."/>
            <person name="Watkins C."/>
            <person name="Martinez-Abarca F."/>
            <person name="Vanderleyden J."/>
            <person name="Cassan F."/>
        </authorList>
    </citation>
    <scope>NUCLEOTIDE SEQUENCE [LARGE SCALE GENOMIC DNA]</scope>
    <source>
        <strain evidence="2 3">Az39</strain>
    </source>
</reference>
<organism evidence="2 3">
    <name type="scientific">Azospirillum argentinense</name>
    <dbReference type="NCBI Taxonomy" id="2970906"/>
    <lineage>
        <taxon>Bacteria</taxon>
        <taxon>Pseudomonadati</taxon>
        <taxon>Pseudomonadota</taxon>
        <taxon>Alphaproteobacteria</taxon>
        <taxon>Rhodospirillales</taxon>
        <taxon>Azospirillaceae</taxon>
        <taxon>Azospirillum</taxon>
    </lineage>
</organism>
<dbReference type="KEGG" id="abq:ABAZ39_07745"/>
<feature type="region of interest" description="Disordered" evidence="1">
    <location>
        <begin position="44"/>
        <end position="131"/>
    </location>
</feature>
<dbReference type="RefSeq" id="WP_038528168.1">
    <property type="nucleotide sequence ID" value="NZ_CP007793.1"/>
</dbReference>
<evidence type="ECO:0000313" key="2">
    <source>
        <dbReference type="EMBL" id="AIB11893.1"/>
    </source>
</evidence>
<gene>
    <name evidence="2" type="ORF">ABAZ39_07745</name>
</gene>
<sequence>METGIRRGVVAKAGRLGPALSVLVVLALPACSDRVLDTGLVGAVTGRDVPSQESPVRGMSGQSREYPNLGTVPPRPTDLRTEAQRQQDLDRLAQDRAAAKTMLPTPMDVPPPPDITPGQPSAGKPAPGKPN</sequence>